<feature type="domain" description="Chemoreceptor zinc-binding" evidence="1">
    <location>
        <begin position="2"/>
        <end position="68"/>
    </location>
</feature>
<dbReference type="Pfam" id="PF13682">
    <property type="entry name" value="CZB"/>
    <property type="match status" value="1"/>
</dbReference>
<dbReference type="InterPro" id="IPR025991">
    <property type="entry name" value="Chemoreceptor_zinc-bind_dom"/>
</dbReference>
<proteinExistence type="predicted"/>
<evidence type="ECO:0000313" key="3">
    <source>
        <dbReference type="Proteomes" id="UP001236657"/>
    </source>
</evidence>
<evidence type="ECO:0000313" key="2">
    <source>
        <dbReference type="EMBL" id="WML92371.1"/>
    </source>
</evidence>
<dbReference type="RefSeq" id="WP_308897539.1">
    <property type="nucleotide sequence ID" value="NZ_CP133218.1"/>
</dbReference>
<keyword evidence="3" id="KW-1185">Reference proteome</keyword>
<dbReference type="Proteomes" id="UP001236657">
    <property type="component" value="Chromosome"/>
</dbReference>
<reference evidence="2 3" key="1">
    <citation type="submission" date="2023-08" db="EMBL/GenBank/DDBJ databases">
        <title>New molecular markers tilS and rpoB for phylogenetic and monitoring studies of the genus Thiothrix biodiversity.</title>
        <authorList>
            <person name="Ravin N.V."/>
            <person name="Smolyakov D."/>
            <person name="Markov N.D."/>
            <person name="Beletsky A.V."/>
            <person name="Mardanov A.V."/>
            <person name="Rudenko T.S."/>
            <person name="Grabovich M.Y."/>
        </authorList>
    </citation>
    <scope>NUCLEOTIDE SEQUENCE [LARGE SCALE GENOMIC DNA]</scope>
    <source>
        <strain evidence="2 3">MK1</strain>
    </source>
</reference>
<accession>A0ABY9MWH7</accession>
<sequence length="117" mass="13223">MQYLRRIKGRLDGANQFEPTTCRMCVLGDWLYGEGQREANEYGEAMLVLFNALLVPHERFHQASEEALRCQQVGDEVGMQRAFTEVHTLSNTLVTILLQMDGLSGKVKYQPAIAECS</sequence>
<dbReference type="EMBL" id="CP133218">
    <property type="protein sequence ID" value="WML92371.1"/>
    <property type="molecule type" value="Genomic_DNA"/>
</dbReference>
<gene>
    <name evidence="2" type="ORF">RCF98_08520</name>
</gene>
<organism evidence="2 3">
    <name type="scientific">Thiothrix lacustris</name>
    <dbReference type="NCBI Taxonomy" id="525917"/>
    <lineage>
        <taxon>Bacteria</taxon>
        <taxon>Pseudomonadati</taxon>
        <taxon>Pseudomonadota</taxon>
        <taxon>Gammaproteobacteria</taxon>
        <taxon>Thiotrichales</taxon>
        <taxon>Thiotrichaceae</taxon>
        <taxon>Thiothrix</taxon>
    </lineage>
</organism>
<evidence type="ECO:0000259" key="1">
    <source>
        <dbReference type="Pfam" id="PF13682"/>
    </source>
</evidence>
<protein>
    <submittedName>
        <fullName evidence="2">CZB domain-containing protein</fullName>
    </submittedName>
</protein>
<name>A0ABY9MWH7_9GAMM</name>
<dbReference type="Gene3D" id="1.20.120.30">
    <property type="entry name" value="Aspartate receptor, ligand-binding domain"/>
    <property type="match status" value="1"/>
</dbReference>